<evidence type="ECO:0008006" key="5">
    <source>
        <dbReference type="Google" id="ProtNLM"/>
    </source>
</evidence>
<comment type="caution">
    <text evidence="3">The sequence shown here is derived from an EMBL/GenBank/DDBJ whole genome shotgun (WGS) entry which is preliminary data.</text>
</comment>
<name>A0A8J3Q6R4_9ACTN</name>
<dbReference type="AlphaFoldDB" id="A0A8J3Q6R4"/>
<proteinExistence type="predicted"/>
<evidence type="ECO:0000256" key="1">
    <source>
        <dbReference type="SAM" id="MobiDB-lite"/>
    </source>
</evidence>
<dbReference type="RefSeq" id="WP_203908289.1">
    <property type="nucleotide sequence ID" value="NZ_BONY01000012.1"/>
</dbReference>
<feature type="transmembrane region" description="Helical" evidence="2">
    <location>
        <begin position="73"/>
        <end position="100"/>
    </location>
</feature>
<evidence type="ECO:0000313" key="4">
    <source>
        <dbReference type="Proteomes" id="UP000612899"/>
    </source>
</evidence>
<dbReference type="EMBL" id="BONY01000012">
    <property type="protein sequence ID" value="GIH04412.1"/>
    <property type="molecule type" value="Genomic_DNA"/>
</dbReference>
<feature type="compositionally biased region" description="Pro residues" evidence="1">
    <location>
        <begin position="1"/>
        <end position="17"/>
    </location>
</feature>
<keyword evidence="2" id="KW-1133">Transmembrane helix</keyword>
<dbReference type="Proteomes" id="UP000612899">
    <property type="component" value="Unassembled WGS sequence"/>
</dbReference>
<keyword evidence="2" id="KW-0812">Transmembrane</keyword>
<gene>
    <name evidence="3" type="ORF">Rhe02_24790</name>
</gene>
<organism evidence="3 4">
    <name type="scientific">Rhizocola hellebori</name>
    <dbReference type="NCBI Taxonomy" id="1392758"/>
    <lineage>
        <taxon>Bacteria</taxon>
        <taxon>Bacillati</taxon>
        <taxon>Actinomycetota</taxon>
        <taxon>Actinomycetes</taxon>
        <taxon>Micromonosporales</taxon>
        <taxon>Micromonosporaceae</taxon>
        <taxon>Rhizocola</taxon>
    </lineage>
</organism>
<feature type="region of interest" description="Disordered" evidence="1">
    <location>
        <begin position="1"/>
        <end position="22"/>
    </location>
</feature>
<keyword evidence="2" id="KW-0472">Membrane</keyword>
<reference evidence="3" key="1">
    <citation type="submission" date="2021-01" db="EMBL/GenBank/DDBJ databases">
        <title>Whole genome shotgun sequence of Rhizocola hellebori NBRC 109834.</title>
        <authorList>
            <person name="Komaki H."/>
            <person name="Tamura T."/>
        </authorList>
    </citation>
    <scope>NUCLEOTIDE SEQUENCE</scope>
    <source>
        <strain evidence="3">NBRC 109834</strain>
    </source>
</reference>
<evidence type="ECO:0000313" key="3">
    <source>
        <dbReference type="EMBL" id="GIH04412.1"/>
    </source>
</evidence>
<feature type="transmembrane region" description="Helical" evidence="2">
    <location>
        <begin position="31"/>
        <end position="53"/>
    </location>
</feature>
<keyword evidence="4" id="KW-1185">Reference proteome</keyword>
<sequence>MSESLPPPMQPPEPVGPVQPGAVPTRDNAQVFGWIGIITAIFCCPLLGILFGYLSMQESRKFGKDETLGKVALWLGIGILALSVVSGIIFACLGGTGAWLNR</sequence>
<accession>A0A8J3Q6R4</accession>
<protein>
    <recommendedName>
        <fullName evidence="5">DUF4190 domain-containing protein</fullName>
    </recommendedName>
</protein>
<evidence type="ECO:0000256" key="2">
    <source>
        <dbReference type="SAM" id="Phobius"/>
    </source>
</evidence>